<dbReference type="EMBL" id="KZ987981">
    <property type="protein sequence ID" value="RKP13605.1"/>
    <property type="molecule type" value="Genomic_DNA"/>
</dbReference>
<comment type="similarity">
    <text evidence="4">Belongs to the ELP5 family.</text>
</comment>
<evidence type="ECO:0000313" key="10">
    <source>
        <dbReference type="EMBL" id="RKP13605.1"/>
    </source>
</evidence>
<name>A0A4P9Y3Y1_9FUNG</name>
<dbReference type="InterPro" id="IPR027417">
    <property type="entry name" value="P-loop_NTPase"/>
</dbReference>
<keyword evidence="11" id="KW-1185">Reference proteome</keyword>
<feature type="region of interest" description="Disordered" evidence="9">
    <location>
        <begin position="257"/>
        <end position="337"/>
    </location>
</feature>
<organism evidence="10 11">
    <name type="scientific">Piptocephalis cylindrospora</name>
    <dbReference type="NCBI Taxonomy" id="1907219"/>
    <lineage>
        <taxon>Eukaryota</taxon>
        <taxon>Fungi</taxon>
        <taxon>Fungi incertae sedis</taxon>
        <taxon>Zoopagomycota</taxon>
        <taxon>Zoopagomycotina</taxon>
        <taxon>Zoopagomycetes</taxon>
        <taxon>Zoopagales</taxon>
        <taxon>Piptocephalidaceae</taxon>
        <taxon>Piptocephalis</taxon>
    </lineage>
</organism>
<feature type="compositionally biased region" description="Polar residues" evidence="9">
    <location>
        <begin position="278"/>
        <end position="290"/>
    </location>
</feature>
<dbReference type="Gene3D" id="3.40.50.300">
    <property type="entry name" value="P-loop containing nucleotide triphosphate hydrolases"/>
    <property type="match status" value="1"/>
</dbReference>
<dbReference type="PANTHER" id="PTHR15641">
    <property type="entry name" value="ELONGATOR COMPLEX PROTEIN 5"/>
    <property type="match status" value="1"/>
</dbReference>
<keyword evidence="8" id="KW-0539">Nucleus</keyword>
<dbReference type="GO" id="GO:0005634">
    <property type="term" value="C:nucleus"/>
    <property type="evidence" value="ECO:0007669"/>
    <property type="project" value="UniProtKB-SubCell"/>
</dbReference>
<dbReference type="CDD" id="cd19496">
    <property type="entry name" value="Elp5"/>
    <property type="match status" value="1"/>
</dbReference>
<dbReference type="AlphaFoldDB" id="A0A4P9Y3Y1"/>
<evidence type="ECO:0000256" key="7">
    <source>
        <dbReference type="ARBA" id="ARBA00022694"/>
    </source>
</evidence>
<evidence type="ECO:0000256" key="4">
    <source>
        <dbReference type="ARBA" id="ARBA00009567"/>
    </source>
</evidence>
<dbReference type="GO" id="GO:0005829">
    <property type="term" value="C:cytosol"/>
    <property type="evidence" value="ECO:0007669"/>
    <property type="project" value="TreeGrafter"/>
</dbReference>
<evidence type="ECO:0000256" key="9">
    <source>
        <dbReference type="SAM" id="MobiDB-lite"/>
    </source>
</evidence>
<evidence type="ECO:0000256" key="1">
    <source>
        <dbReference type="ARBA" id="ARBA00004123"/>
    </source>
</evidence>
<gene>
    <name evidence="10" type="ORF">BJ684DRAFT_16009</name>
</gene>
<protein>
    <recommendedName>
        <fullName evidence="5">Elongator complex protein 5</fullName>
    </recommendedName>
</protein>
<evidence type="ECO:0000256" key="2">
    <source>
        <dbReference type="ARBA" id="ARBA00004496"/>
    </source>
</evidence>
<keyword evidence="6" id="KW-0963">Cytoplasm</keyword>
<dbReference type="InterPro" id="IPR019519">
    <property type="entry name" value="Elp5"/>
</dbReference>
<evidence type="ECO:0000256" key="3">
    <source>
        <dbReference type="ARBA" id="ARBA00005043"/>
    </source>
</evidence>
<proteinExistence type="inferred from homology"/>
<evidence type="ECO:0000256" key="8">
    <source>
        <dbReference type="ARBA" id="ARBA00023242"/>
    </source>
</evidence>
<sequence length="337" mass="36934">MPAATTISTLLGPSSSSKLTLIEDSVEQGSIQLIQEAVWLALTRGSGPVLVVQGEGILRRWSRPDDLGPYSTRLHVLDLAYTSWSERRKEASGGKYASCIPTQLNTVLATLTSTYQHVKPSTIIIDDLSRLLSAHPTSTFRSLRDLLASSIPVDIVAAYHEDILSPRPSPILPIATLASVHIRIRSVRAEQARQYALQQGMGEEELGPPGIGLVTGNSTTDALLHITVMKRSGKKSVEDLMVEYENDGRIKGLTPVTEASHTQHPSPSQDESKEQVPEPSSVQASFNLGLTEQEREARDNTVLPYTQITESDKATFYYQPDEGDDFDDEDPDEDLDI</sequence>
<dbReference type="OrthoDB" id="166907at2759"/>
<comment type="pathway">
    <text evidence="3">tRNA modification; 5-methoxycarbonylmethyl-2-thiouridine-tRNA biosynthesis.</text>
</comment>
<feature type="compositionally biased region" description="Polar residues" evidence="9">
    <location>
        <begin position="257"/>
        <end position="269"/>
    </location>
</feature>
<dbReference type="Proteomes" id="UP000267251">
    <property type="component" value="Unassembled WGS sequence"/>
</dbReference>
<dbReference type="Pfam" id="PF10483">
    <property type="entry name" value="Elong_Iki1"/>
    <property type="match status" value="1"/>
</dbReference>
<dbReference type="GO" id="GO:0000049">
    <property type="term" value="F:tRNA binding"/>
    <property type="evidence" value="ECO:0007669"/>
    <property type="project" value="TreeGrafter"/>
</dbReference>
<dbReference type="PANTHER" id="PTHR15641:SF1">
    <property type="entry name" value="ELONGATOR COMPLEX PROTEIN 5"/>
    <property type="match status" value="1"/>
</dbReference>
<evidence type="ECO:0000313" key="11">
    <source>
        <dbReference type="Proteomes" id="UP000267251"/>
    </source>
</evidence>
<evidence type="ECO:0000256" key="5">
    <source>
        <dbReference type="ARBA" id="ARBA00020264"/>
    </source>
</evidence>
<dbReference type="GO" id="GO:0002098">
    <property type="term" value="P:tRNA wobble uridine modification"/>
    <property type="evidence" value="ECO:0007669"/>
    <property type="project" value="InterPro"/>
</dbReference>
<dbReference type="UniPathway" id="UPA00988"/>
<reference evidence="11" key="1">
    <citation type="journal article" date="2018" name="Nat. Microbiol.">
        <title>Leveraging single-cell genomics to expand the fungal tree of life.</title>
        <authorList>
            <person name="Ahrendt S.R."/>
            <person name="Quandt C.A."/>
            <person name="Ciobanu D."/>
            <person name="Clum A."/>
            <person name="Salamov A."/>
            <person name="Andreopoulos B."/>
            <person name="Cheng J.F."/>
            <person name="Woyke T."/>
            <person name="Pelin A."/>
            <person name="Henrissat B."/>
            <person name="Reynolds N.K."/>
            <person name="Benny G.L."/>
            <person name="Smith M.E."/>
            <person name="James T.Y."/>
            <person name="Grigoriev I.V."/>
        </authorList>
    </citation>
    <scope>NUCLEOTIDE SEQUENCE [LARGE SCALE GENOMIC DNA]</scope>
</reference>
<dbReference type="GO" id="GO:0033588">
    <property type="term" value="C:elongator holoenzyme complex"/>
    <property type="evidence" value="ECO:0007669"/>
    <property type="project" value="InterPro"/>
</dbReference>
<comment type="subcellular location">
    <subcellularLocation>
        <location evidence="2">Cytoplasm</location>
    </subcellularLocation>
    <subcellularLocation>
        <location evidence="1">Nucleus</location>
    </subcellularLocation>
</comment>
<evidence type="ECO:0000256" key="6">
    <source>
        <dbReference type="ARBA" id="ARBA00022490"/>
    </source>
</evidence>
<feature type="compositionally biased region" description="Acidic residues" evidence="9">
    <location>
        <begin position="321"/>
        <end position="337"/>
    </location>
</feature>
<keyword evidence="7" id="KW-0819">tRNA processing</keyword>
<accession>A0A4P9Y3Y1</accession>